<name>A0A7J5Z9G4_DISMA</name>
<dbReference type="OrthoDB" id="270584at2759"/>
<gene>
    <name evidence="12" type="ORF">F7725_011576</name>
</gene>
<comment type="caution">
    <text evidence="12">The sequence shown here is derived from an EMBL/GenBank/DDBJ whole genome shotgun (WGS) entry which is preliminary data.</text>
</comment>
<dbReference type="FunFam" id="1.50.40.10:FF:000003">
    <property type="entry name" value="Putative calcium-binding mitochondrial carrier protein scamc-2"/>
    <property type="match status" value="1"/>
</dbReference>
<evidence type="ECO:0000256" key="8">
    <source>
        <dbReference type="ARBA" id="ARBA00023128"/>
    </source>
</evidence>
<dbReference type="Gene3D" id="1.50.40.10">
    <property type="entry name" value="Mitochondrial carrier domain"/>
    <property type="match status" value="1"/>
</dbReference>
<dbReference type="InterPro" id="IPR002067">
    <property type="entry name" value="MCP"/>
</dbReference>
<dbReference type="PRINTS" id="PR00928">
    <property type="entry name" value="GRAVESDC"/>
</dbReference>
<keyword evidence="5" id="KW-0677">Repeat</keyword>
<feature type="repeat" description="Solcar" evidence="10">
    <location>
        <begin position="153"/>
        <end position="238"/>
    </location>
</feature>
<evidence type="ECO:0000256" key="1">
    <source>
        <dbReference type="ARBA" id="ARBA00004448"/>
    </source>
</evidence>
<keyword evidence="7" id="KW-1133">Transmembrane helix</keyword>
<dbReference type="SUPFAM" id="SSF103506">
    <property type="entry name" value="Mitochondrial carrier"/>
    <property type="match status" value="1"/>
</dbReference>
<feature type="repeat" description="Solcar" evidence="10">
    <location>
        <begin position="59"/>
        <end position="145"/>
    </location>
</feature>
<keyword evidence="3 11" id="KW-0813">Transport</keyword>
<dbReference type="PROSITE" id="PS50920">
    <property type="entry name" value="SOLCAR"/>
    <property type="match status" value="3"/>
</dbReference>
<evidence type="ECO:0000256" key="7">
    <source>
        <dbReference type="ARBA" id="ARBA00022989"/>
    </source>
</evidence>
<accession>A0A7J5Z9G4</accession>
<dbReference type="Gene3D" id="1.10.238.10">
    <property type="entry name" value="EF-hand"/>
    <property type="match status" value="1"/>
</dbReference>
<evidence type="ECO:0000313" key="13">
    <source>
        <dbReference type="Proteomes" id="UP000518266"/>
    </source>
</evidence>
<evidence type="ECO:0000256" key="10">
    <source>
        <dbReference type="PROSITE-ProRule" id="PRU00282"/>
    </source>
</evidence>
<feature type="repeat" description="Solcar" evidence="10">
    <location>
        <begin position="250"/>
        <end position="338"/>
    </location>
</feature>
<dbReference type="PRINTS" id="PR00926">
    <property type="entry name" value="MITOCARRIER"/>
</dbReference>
<keyword evidence="6" id="KW-0999">Mitochondrion inner membrane</keyword>
<evidence type="ECO:0000256" key="3">
    <source>
        <dbReference type="ARBA" id="ARBA00022448"/>
    </source>
</evidence>
<comment type="subcellular location">
    <subcellularLocation>
        <location evidence="1">Mitochondrion inner membrane</location>
        <topology evidence="1">Multi-pass membrane protein</topology>
    </subcellularLocation>
</comment>
<dbReference type="InterPro" id="IPR023395">
    <property type="entry name" value="MCP_dom_sf"/>
</dbReference>
<evidence type="ECO:0008006" key="14">
    <source>
        <dbReference type="Google" id="ProtNLM"/>
    </source>
</evidence>
<dbReference type="InterPro" id="IPR018108">
    <property type="entry name" value="MCP_transmembrane"/>
</dbReference>
<dbReference type="AlphaFoldDB" id="A0A7J5Z9G4"/>
<dbReference type="Pfam" id="PF00153">
    <property type="entry name" value="Mito_carr"/>
    <property type="match status" value="3"/>
</dbReference>
<evidence type="ECO:0000256" key="9">
    <source>
        <dbReference type="ARBA" id="ARBA00023136"/>
    </source>
</evidence>
<evidence type="ECO:0000256" key="4">
    <source>
        <dbReference type="ARBA" id="ARBA00022692"/>
    </source>
</evidence>
<evidence type="ECO:0000256" key="11">
    <source>
        <dbReference type="RuleBase" id="RU000488"/>
    </source>
</evidence>
<reference evidence="12 13" key="1">
    <citation type="submission" date="2020-03" db="EMBL/GenBank/DDBJ databases">
        <title>Dissostichus mawsoni Genome sequencing and assembly.</title>
        <authorList>
            <person name="Park H."/>
        </authorList>
    </citation>
    <scope>NUCLEOTIDE SEQUENCE [LARGE SCALE GENOMIC DNA]</scope>
    <source>
        <strain evidence="12">DM0001</strain>
        <tissue evidence="12">Muscle</tissue>
    </source>
</reference>
<keyword evidence="9 10" id="KW-0472">Membrane</keyword>
<dbReference type="EMBL" id="JAAKFY010000004">
    <property type="protein sequence ID" value="KAF3858375.1"/>
    <property type="molecule type" value="Genomic_DNA"/>
</dbReference>
<evidence type="ECO:0000313" key="12">
    <source>
        <dbReference type="EMBL" id="KAF3858375.1"/>
    </source>
</evidence>
<dbReference type="PANTHER" id="PTHR24089">
    <property type="entry name" value="SOLUTE CARRIER FAMILY 25"/>
    <property type="match status" value="1"/>
</dbReference>
<keyword evidence="8" id="KW-0496">Mitochondrion</keyword>
<comment type="similarity">
    <text evidence="2 11">Belongs to the mitochondrial carrier (TC 2.A.29) family.</text>
</comment>
<evidence type="ECO:0000256" key="2">
    <source>
        <dbReference type="ARBA" id="ARBA00006375"/>
    </source>
</evidence>
<evidence type="ECO:0000256" key="6">
    <source>
        <dbReference type="ARBA" id="ARBA00022792"/>
    </source>
</evidence>
<dbReference type="InterPro" id="IPR002167">
    <property type="entry name" value="GDC-like"/>
</dbReference>
<dbReference type="GO" id="GO:0055085">
    <property type="term" value="P:transmembrane transport"/>
    <property type="evidence" value="ECO:0007669"/>
    <property type="project" value="InterPro"/>
</dbReference>
<keyword evidence="4 10" id="KW-0812">Transmembrane</keyword>
<organism evidence="12 13">
    <name type="scientific">Dissostichus mawsoni</name>
    <name type="common">Antarctic cod</name>
    <dbReference type="NCBI Taxonomy" id="36200"/>
    <lineage>
        <taxon>Eukaryota</taxon>
        <taxon>Metazoa</taxon>
        <taxon>Chordata</taxon>
        <taxon>Craniata</taxon>
        <taxon>Vertebrata</taxon>
        <taxon>Euteleostomi</taxon>
        <taxon>Actinopterygii</taxon>
        <taxon>Neopterygii</taxon>
        <taxon>Teleostei</taxon>
        <taxon>Neoteleostei</taxon>
        <taxon>Acanthomorphata</taxon>
        <taxon>Eupercaria</taxon>
        <taxon>Perciformes</taxon>
        <taxon>Notothenioidei</taxon>
        <taxon>Nototheniidae</taxon>
        <taxon>Dissostichus</taxon>
    </lineage>
</organism>
<dbReference type="GO" id="GO:0005743">
    <property type="term" value="C:mitochondrial inner membrane"/>
    <property type="evidence" value="ECO:0007669"/>
    <property type="project" value="UniProtKB-SubCell"/>
</dbReference>
<dbReference type="Proteomes" id="UP000518266">
    <property type="component" value="Unassembled WGS sequence"/>
</dbReference>
<sequence>MDIDGTMMVDWNEWREHFLLCPAHNLEEIIRHWKHSSVLDIGDSLAIPDEFTEEEKSSGRWWKQLAAGAVAGAISRTGTAPLDRMKVFMQVHSSKTNPISLVGGFSRMIKEGGLSSLWRGNGTNVLKIAPETAIKFMAYEQYKKLLSSEGQKIETHKRFVAGSLAGATAQTSIYPMEVLKTRLTLGKTGQYTGMFDCAKKILRKEGIMAFYKGYVPNLVGIIPYAGIDLAVYETLKNTWLTHHTKDSANPGVLVLVACGTISSTCGQLASYPLALVRTRMQAQASLDTTDQPSMSNLMKKIVAKDGFFGLYRGILPNFMKVIPAVSISYVVYEYMKTGLGISK</sequence>
<evidence type="ECO:0000256" key="5">
    <source>
        <dbReference type="ARBA" id="ARBA00022737"/>
    </source>
</evidence>
<proteinExistence type="inferred from homology"/>
<keyword evidence="13" id="KW-1185">Reference proteome</keyword>
<protein>
    <recommendedName>
        <fullName evidence="14">Calcium-binding mitochondrial carrier protein SCaMC-1</fullName>
    </recommendedName>
</protein>